<dbReference type="Proteomes" id="UP000294498">
    <property type="component" value="Unassembled WGS sequence"/>
</dbReference>
<name>A0A4R8DF84_9BACT</name>
<sequence length="177" mass="20083">MTNSLRFGDTAFDFEKTNLYGILEPHGKMTWYIELFPPGDDDYIMFNALVFDRVYAPHGLGALVYKGDNRTLDLYEHTVRVNGEDRFLESVDMAFGSWDKTTQRITLRGQGMIEAEHGHAAIPYTFEAVLPFEGLSIFETSREEAHRFLQTHLPGNGIALHFEQVPSGLQAVFSGQF</sequence>
<reference evidence="1 2" key="1">
    <citation type="submission" date="2019-03" db="EMBL/GenBank/DDBJ databases">
        <title>Genomic Encyclopedia of Type Strains, Phase IV (KMG-IV): sequencing the most valuable type-strain genomes for metagenomic binning, comparative biology and taxonomic classification.</title>
        <authorList>
            <person name="Goeker M."/>
        </authorList>
    </citation>
    <scope>NUCLEOTIDE SEQUENCE [LARGE SCALE GENOMIC DNA]</scope>
    <source>
        <strain evidence="1 2">DSM 100059</strain>
    </source>
</reference>
<dbReference type="RefSeq" id="WP_133995796.1">
    <property type="nucleotide sequence ID" value="NZ_SODV01000002.1"/>
</dbReference>
<evidence type="ECO:0000313" key="1">
    <source>
        <dbReference type="EMBL" id="TDW95958.1"/>
    </source>
</evidence>
<gene>
    <name evidence="1" type="ORF">EDB95_3779</name>
</gene>
<keyword evidence="2" id="KW-1185">Reference proteome</keyword>
<dbReference type="EMBL" id="SODV01000002">
    <property type="protein sequence ID" value="TDW95958.1"/>
    <property type="molecule type" value="Genomic_DNA"/>
</dbReference>
<proteinExistence type="predicted"/>
<protein>
    <submittedName>
        <fullName evidence="1">Uncharacterized protein</fullName>
    </submittedName>
</protein>
<comment type="caution">
    <text evidence="1">The sequence shown here is derived from an EMBL/GenBank/DDBJ whole genome shotgun (WGS) entry which is preliminary data.</text>
</comment>
<organism evidence="1 2">
    <name type="scientific">Dinghuibacter silviterrae</name>
    <dbReference type="NCBI Taxonomy" id="1539049"/>
    <lineage>
        <taxon>Bacteria</taxon>
        <taxon>Pseudomonadati</taxon>
        <taxon>Bacteroidota</taxon>
        <taxon>Chitinophagia</taxon>
        <taxon>Chitinophagales</taxon>
        <taxon>Chitinophagaceae</taxon>
        <taxon>Dinghuibacter</taxon>
    </lineage>
</organism>
<evidence type="ECO:0000313" key="2">
    <source>
        <dbReference type="Proteomes" id="UP000294498"/>
    </source>
</evidence>
<dbReference type="AlphaFoldDB" id="A0A4R8DF84"/>
<accession>A0A4R8DF84</accession>